<accession>A0A074RJJ9</accession>
<evidence type="ECO:0000313" key="1">
    <source>
        <dbReference type="EMBL" id="KEP44888.1"/>
    </source>
</evidence>
<dbReference type="HOGENOM" id="CLU_2460883_0_0_1"/>
<protein>
    <submittedName>
        <fullName evidence="1">Uncharacterized protein</fullName>
    </submittedName>
</protein>
<name>A0A074RJJ9_9AGAM</name>
<dbReference type="Proteomes" id="UP000027456">
    <property type="component" value="Unassembled WGS sequence"/>
</dbReference>
<evidence type="ECO:0000313" key="2">
    <source>
        <dbReference type="Proteomes" id="UP000027456"/>
    </source>
</evidence>
<reference evidence="1 2" key="1">
    <citation type="submission" date="2013-12" db="EMBL/GenBank/DDBJ databases">
        <authorList>
            <person name="Cubeta M."/>
            <person name="Pakala S."/>
            <person name="Fedorova N."/>
            <person name="Thomas E."/>
            <person name="Dean R."/>
            <person name="Jabaji S."/>
            <person name="Neate S."/>
            <person name="Toda T."/>
            <person name="Tavantzis S."/>
            <person name="Vilgalys R."/>
            <person name="Bharathan N."/>
            <person name="Pakala S."/>
            <person name="Losada L.S."/>
            <person name="Zafar N."/>
            <person name="Nierman W."/>
        </authorList>
    </citation>
    <scope>NUCLEOTIDE SEQUENCE [LARGE SCALE GENOMIC DNA]</scope>
    <source>
        <strain evidence="1 2">123E</strain>
    </source>
</reference>
<comment type="caution">
    <text evidence="1">The sequence shown here is derived from an EMBL/GenBank/DDBJ whole genome shotgun (WGS) entry which is preliminary data.</text>
</comment>
<proteinExistence type="predicted"/>
<dbReference type="EMBL" id="AZST01002621">
    <property type="protein sequence ID" value="KEP44888.1"/>
    <property type="molecule type" value="Genomic_DNA"/>
</dbReference>
<organism evidence="1 2">
    <name type="scientific">Rhizoctonia solani 123E</name>
    <dbReference type="NCBI Taxonomy" id="1423351"/>
    <lineage>
        <taxon>Eukaryota</taxon>
        <taxon>Fungi</taxon>
        <taxon>Dikarya</taxon>
        <taxon>Basidiomycota</taxon>
        <taxon>Agaricomycotina</taxon>
        <taxon>Agaricomycetes</taxon>
        <taxon>Cantharellales</taxon>
        <taxon>Ceratobasidiaceae</taxon>
        <taxon>Rhizoctonia</taxon>
    </lineage>
</organism>
<gene>
    <name evidence="1" type="ORF">V565_355330</name>
</gene>
<keyword evidence="2" id="KW-1185">Reference proteome</keyword>
<sequence>MAEFQSEGTIRKTKKKRKSFLSALLHYKAILSKPAVLSKPKYHSDMVENKREQGGANLSWKQEDSSPTTWRDTFIRLPVEVLIEIISHL</sequence>
<feature type="non-terminal residue" evidence="1">
    <location>
        <position position="89"/>
    </location>
</feature>
<dbReference type="AlphaFoldDB" id="A0A074RJJ9"/>